<protein>
    <submittedName>
        <fullName evidence="2">Uncharacterized protein</fullName>
    </submittedName>
</protein>
<evidence type="ECO:0000256" key="1">
    <source>
        <dbReference type="SAM" id="Phobius"/>
    </source>
</evidence>
<evidence type="ECO:0000313" key="3">
    <source>
        <dbReference type="Proteomes" id="UP001085076"/>
    </source>
</evidence>
<comment type="caution">
    <text evidence="2">The sequence shown here is derived from an EMBL/GenBank/DDBJ whole genome shotgun (WGS) entry which is preliminary data.</text>
</comment>
<keyword evidence="3" id="KW-1185">Reference proteome</keyword>
<proteinExistence type="predicted"/>
<reference evidence="2" key="2">
    <citation type="journal article" date="2022" name="Hortic Res">
        <title>The genome of Dioscorea zingiberensis sheds light on the biosynthesis, origin and evolution of the medicinally important diosgenin saponins.</title>
        <authorList>
            <person name="Li Y."/>
            <person name="Tan C."/>
            <person name="Li Z."/>
            <person name="Guo J."/>
            <person name="Li S."/>
            <person name="Chen X."/>
            <person name="Wang C."/>
            <person name="Dai X."/>
            <person name="Yang H."/>
            <person name="Song W."/>
            <person name="Hou L."/>
            <person name="Xu J."/>
            <person name="Tong Z."/>
            <person name="Xu A."/>
            <person name="Yuan X."/>
            <person name="Wang W."/>
            <person name="Yang Q."/>
            <person name="Chen L."/>
            <person name="Sun Z."/>
            <person name="Wang K."/>
            <person name="Pan B."/>
            <person name="Chen J."/>
            <person name="Bao Y."/>
            <person name="Liu F."/>
            <person name="Qi X."/>
            <person name="Gang D.R."/>
            <person name="Wen J."/>
            <person name="Li J."/>
        </authorList>
    </citation>
    <scope>NUCLEOTIDE SEQUENCE</scope>
    <source>
        <strain evidence="2">Dzin_1.0</strain>
    </source>
</reference>
<feature type="transmembrane region" description="Helical" evidence="1">
    <location>
        <begin position="30"/>
        <end position="54"/>
    </location>
</feature>
<keyword evidence="1" id="KW-0812">Transmembrane</keyword>
<dbReference type="Proteomes" id="UP001085076">
    <property type="component" value="Miscellaneous, Linkage group lg01"/>
</dbReference>
<keyword evidence="1" id="KW-1133">Transmembrane helix</keyword>
<dbReference type="AlphaFoldDB" id="A0A9D5D579"/>
<reference evidence="2" key="1">
    <citation type="submission" date="2021-03" db="EMBL/GenBank/DDBJ databases">
        <authorList>
            <person name="Li Z."/>
            <person name="Yang C."/>
        </authorList>
    </citation>
    <scope>NUCLEOTIDE SEQUENCE</scope>
    <source>
        <strain evidence="2">Dzin_1.0</strain>
        <tissue evidence="2">Leaf</tissue>
    </source>
</reference>
<evidence type="ECO:0000313" key="2">
    <source>
        <dbReference type="EMBL" id="KAJ0984552.1"/>
    </source>
</evidence>
<gene>
    <name evidence="2" type="ORF">J5N97_002908</name>
</gene>
<name>A0A9D5D579_9LILI</name>
<sequence length="71" mass="8483">MSIAAAKQAAWKCRSLHLNRMLLRLLHLPWRFLFIMKGGDALGVFASHFFILILRQIYWKLREFLQRPQQS</sequence>
<accession>A0A9D5D579</accession>
<organism evidence="2 3">
    <name type="scientific">Dioscorea zingiberensis</name>
    <dbReference type="NCBI Taxonomy" id="325984"/>
    <lineage>
        <taxon>Eukaryota</taxon>
        <taxon>Viridiplantae</taxon>
        <taxon>Streptophyta</taxon>
        <taxon>Embryophyta</taxon>
        <taxon>Tracheophyta</taxon>
        <taxon>Spermatophyta</taxon>
        <taxon>Magnoliopsida</taxon>
        <taxon>Liliopsida</taxon>
        <taxon>Dioscoreales</taxon>
        <taxon>Dioscoreaceae</taxon>
        <taxon>Dioscorea</taxon>
    </lineage>
</organism>
<dbReference type="EMBL" id="JAGGNH010000001">
    <property type="protein sequence ID" value="KAJ0984552.1"/>
    <property type="molecule type" value="Genomic_DNA"/>
</dbReference>
<keyword evidence="1" id="KW-0472">Membrane</keyword>